<keyword evidence="1" id="KW-0175">Coiled coil</keyword>
<dbReference type="InterPro" id="IPR049945">
    <property type="entry name" value="AAA_22"/>
</dbReference>
<dbReference type="Pfam" id="PF13401">
    <property type="entry name" value="AAA_22"/>
    <property type="match status" value="1"/>
</dbReference>
<feature type="transmembrane region" description="Helical" evidence="3">
    <location>
        <begin position="504"/>
        <end position="528"/>
    </location>
</feature>
<evidence type="ECO:0000256" key="1">
    <source>
        <dbReference type="SAM" id="Coils"/>
    </source>
</evidence>
<dbReference type="PANTHER" id="PTHR35894:SF1">
    <property type="entry name" value="PHOSPHORIBULOKINASE _ URIDINE KINASE FAMILY"/>
    <property type="match status" value="1"/>
</dbReference>
<dbReference type="SMART" id="SM00382">
    <property type="entry name" value="AAA"/>
    <property type="match status" value="1"/>
</dbReference>
<evidence type="ECO:0000259" key="4">
    <source>
        <dbReference type="SMART" id="SM00382"/>
    </source>
</evidence>
<feature type="compositionally biased region" description="Polar residues" evidence="2">
    <location>
        <begin position="339"/>
        <end position="366"/>
    </location>
</feature>
<accession>A0A370DCZ6</accession>
<proteinExistence type="predicted"/>
<keyword evidence="6" id="KW-1185">Reference proteome</keyword>
<feature type="domain" description="AAA+ ATPase" evidence="4">
    <location>
        <begin position="42"/>
        <end position="188"/>
    </location>
</feature>
<feature type="region of interest" description="Disordered" evidence="2">
    <location>
        <begin position="270"/>
        <end position="370"/>
    </location>
</feature>
<dbReference type="Gene3D" id="3.40.50.300">
    <property type="entry name" value="P-loop containing nucleotide triphosphate hydrolases"/>
    <property type="match status" value="1"/>
</dbReference>
<feature type="compositionally biased region" description="Polar residues" evidence="2">
    <location>
        <begin position="715"/>
        <end position="725"/>
    </location>
</feature>
<organism evidence="5 6">
    <name type="scientific">endosymbiont of Galathealinum brachiosum</name>
    <dbReference type="NCBI Taxonomy" id="2200906"/>
    <lineage>
        <taxon>Bacteria</taxon>
        <taxon>Pseudomonadati</taxon>
        <taxon>Pseudomonadota</taxon>
        <taxon>Gammaproteobacteria</taxon>
        <taxon>sulfur-oxidizing symbionts</taxon>
    </lineage>
</organism>
<name>A0A370DCZ6_9GAMM</name>
<evidence type="ECO:0000256" key="2">
    <source>
        <dbReference type="SAM" id="MobiDB-lite"/>
    </source>
</evidence>
<reference evidence="5 6" key="1">
    <citation type="journal article" date="2018" name="ISME J.">
        <title>Endosymbiont genomes yield clues of tubeworm success.</title>
        <authorList>
            <person name="Li Y."/>
            <person name="Liles M.R."/>
            <person name="Halanych K.M."/>
        </authorList>
    </citation>
    <scope>NUCLEOTIDE SEQUENCE [LARGE SCALE GENOMIC DNA]</scope>
    <source>
        <strain evidence="5">A1464</strain>
    </source>
</reference>
<feature type="compositionally biased region" description="Polar residues" evidence="2">
    <location>
        <begin position="270"/>
        <end position="286"/>
    </location>
</feature>
<dbReference type="EMBL" id="QFXC01000011">
    <property type="protein sequence ID" value="RDH82778.1"/>
    <property type="molecule type" value="Genomic_DNA"/>
</dbReference>
<feature type="compositionally biased region" description="Basic and acidic residues" evidence="2">
    <location>
        <begin position="703"/>
        <end position="714"/>
    </location>
</feature>
<feature type="compositionally biased region" description="Polar residues" evidence="2">
    <location>
        <begin position="299"/>
        <end position="310"/>
    </location>
</feature>
<dbReference type="AlphaFoldDB" id="A0A370DCZ6"/>
<keyword evidence="3" id="KW-0472">Membrane</keyword>
<feature type="region of interest" description="Disordered" evidence="2">
    <location>
        <begin position="407"/>
        <end position="482"/>
    </location>
</feature>
<sequence length="734" mass="81949">MYESFYGLTEKPFTLLPDPDYLYLSPKHQRALTLLEYGMMNQAGFSVICGDTGAGKTTLIRRLLTELGDDTKVGLINNTHHSFGELLNWVLMAFGIDGDGKSKAQMHQMFIDFLIEQYAQNKHTVLIVDEAQNMKADTLEELRMLSNINSDKDQVLQVILAGQPALRETLRQPELMQFAQRIAVDYYLESLSVEETNAYIHHRLKVAGTENTIFTDAACEAIFKYSGGTPRLINLLCDTALVYGFAEQSEEISEQLVHDVVREQHSNSIIPTFNTDHSGSVSNPAKNSPDPAPLVDVPITQSDQKISEQSAAYEKTEKKVVVAEPPVNEEDRAEKSAELLQQASQQTASVVGSAESTAPVSHTESLSGIEKAQIRNTANDTSKDESNVTPIKAVLSEAEEVIEELDAAELEDDTDQQVASDVKEPEQARSDETFKEPVDQDQESGSGESSPEDILSHNAPEMGRRKEDVEEIAPYMSRRKRDNEDDDVYPIVHIEENPNKGFNMVVIGVVGGMFVASIIMMIAAWTMFGSKDNIDQQAVQKNLNQQLQLEDESRELKALQKERDAALAVTRALERERDAAITAAKAQEEIRAAELRAAEILAEQQRRADKKLQQARARIREAELAESKALAREHEMQLAAERKESELENERLRLLRKERIRLEALAVDEEMAAIRLKEKQSLIEESEVVDEVVDEVADEVADEDKVQTKPEEAKSFSSNPCNSPSAKFLSTCKK</sequence>
<dbReference type="Proteomes" id="UP000254266">
    <property type="component" value="Unassembled WGS sequence"/>
</dbReference>
<dbReference type="GO" id="GO:0016887">
    <property type="term" value="F:ATP hydrolysis activity"/>
    <property type="evidence" value="ECO:0007669"/>
    <property type="project" value="InterPro"/>
</dbReference>
<evidence type="ECO:0000313" key="6">
    <source>
        <dbReference type="Proteomes" id="UP000254266"/>
    </source>
</evidence>
<evidence type="ECO:0000313" key="5">
    <source>
        <dbReference type="EMBL" id="RDH82778.1"/>
    </source>
</evidence>
<feature type="region of interest" description="Disordered" evidence="2">
    <location>
        <begin position="699"/>
        <end position="734"/>
    </location>
</feature>
<dbReference type="CDD" id="cd00009">
    <property type="entry name" value="AAA"/>
    <property type="match status" value="1"/>
</dbReference>
<dbReference type="InterPro" id="IPR003593">
    <property type="entry name" value="AAA+_ATPase"/>
</dbReference>
<dbReference type="InterPro" id="IPR027417">
    <property type="entry name" value="P-loop_NTPase"/>
</dbReference>
<gene>
    <name evidence="5" type="ORF">DIZ80_10910</name>
</gene>
<feature type="coiled-coil region" evidence="1">
    <location>
        <begin position="542"/>
        <end position="660"/>
    </location>
</feature>
<keyword evidence="3" id="KW-1133">Transmembrane helix</keyword>
<comment type="caution">
    <text evidence="5">The sequence shown here is derived from an EMBL/GenBank/DDBJ whole genome shotgun (WGS) entry which is preliminary data.</text>
</comment>
<feature type="compositionally biased region" description="Basic and acidic residues" evidence="2">
    <location>
        <begin position="421"/>
        <end position="438"/>
    </location>
</feature>
<dbReference type="InterPro" id="IPR052026">
    <property type="entry name" value="ExeA_AAA_ATPase_DNA-bind"/>
</dbReference>
<evidence type="ECO:0000256" key="3">
    <source>
        <dbReference type="SAM" id="Phobius"/>
    </source>
</evidence>
<protein>
    <recommendedName>
        <fullName evidence="4">AAA+ ATPase domain-containing protein</fullName>
    </recommendedName>
</protein>
<keyword evidence="3" id="KW-0812">Transmembrane</keyword>
<dbReference type="PANTHER" id="PTHR35894">
    <property type="entry name" value="GENERAL SECRETION PATHWAY PROTEIN A-RELATED"/>
    <property type="match status" value="1"/>
</dbReference>
<dbReference type="SUPFAM" id="SSF52540">
    <property type="entry name" value="P-loop containing nucleoside triphosphate hydrolases"/>
    <property type="match status" value="1"/>
</dbReference>